<comment type="caution">
    <text evidence="2">The sequence shown here is derived from an EMBL/GenBank/DDBJ whole genome shotgun (WGS) entry which is preliminary data.</text>
</comment>
<dbReference type="Pfam" id="PF01052">
    <property type="entry name" value="FliMN_C"/>
    <property type="match status" value="1"/>
</dbReference>
<organism evidence="2 3">
    <name type="scientific">Sphingomonas lenta</name>
    <dbReference type="NCBI Taxonomy" id="1141887"/>
    <lineage>
        <taxon>Bacteria</taxon>
        <taxon>Pseudomonadati</taxon>
        <taxon>Pseudomonadota</taxon>
        <taxon>Alphaproteobacteria</taxon>
        <taxon>Sphingomonadales</taxon>
        <taxon>Sphingomonadaceae</taxon>
        <taxon>Sphingomonas</taxon>
    </lineage>
</organism>
<dbReference type="Proteomes" id="UP000218151">
    <property type="component" value="Unassembled WGS sequence"/>
</dbReference>
<gene>
    <name evidence="2" type="ORF">CKY28_13000</name>
</gene>
<dbReference type="InterPro" id="IPR036429">
    <property type="entry name" value="SpoA-like_sf"/>
</dbReference>
<name>A0A2A2SCJ3_9SPHN</name>
<proteinExistence type="predicted"/>
<dbReference type="SUPFAM" id="SSF101801">
    <property type="entry name" value="Surface presentation of antigens (SPOA)"/>
    <property type="match status" value="1"/>
</dbReference>
<dbReference type="RefSeq" id="WP_095998803.1">
    <property type="nucleotide sequence ID" value="NZ_NSLI01000004.1"/>
</dbReference>
<protein>
    <recommendedName>
        <fullName evidence="1">Flagellar motor switch protein FliN-like C-terminal domain-containing protein</fullName>
    </recommendedName>
</protein>
<reference evidence="3" key="1">
    <citation type="submission" date="2017-09" db="EMBL/GenBank/DDBJ databases">
        <authorList>
            <person name="Feng G."/>
            <person name="Zhu H."/>
        </authorList>
    </citation>
    <scope>NUCLEOTIDE SEQUENCE [LARGE SCALE GENOMIC DNA]</scope>
    <source>
        <strain evidence="3">1PNM-20</strain>
    </source>
</reference>
<evidence type="ECO:0000259" key="1">
    <source>
        <dbReference type="Pfam" id="PF01052"/>
    </source>
</evidence>
<dbReference type="AlphaFoldDB" id="A0A2A2SCJ3"/>
<dbReference type="EMBL" id="NSLI01000004">
    <property type="protein sequence ID" value="PAX06979.1"/>
    <property type="molecule type" value="Genomic_DNA"/>
</dbReference>
<dbReference type="Gene3D" id="2.30.330.10">
    <property type="entry name" value="SpoA-like"/>
    <property type="match status" value="1"/>
</dbReference>
<dbReference type="OrthoDB" id="7537058at2"/>
<keyword evidence="3" id="KW-1185">Reference proteome</keyword>
<accession>A0A2A2SCJ3</accession>
<dbReference type="InterPro" id="IPR001543">
    <property type="entry name" value="FliN-like_C"/>
</dbReference>
<evidence type="ECO:0000313" key="3">
    <source>
        <dbReference type="Proteomes" id="UP000218151"/>
    </source>
</evidence>
<evidence type="ECO:0000313" key="2">
    <source>
        <dbReference type="EMBL" id="PAX06979.1"/>
    </source>
</evidence>
<feature type="domain" description="Flagellar motor switch protein FliN-like C-terminal" evidence="1">
    <location>
        <begin position="254"/>
        <end position="321"/>
    </location>
</feature>
<sequence length="328" mass="33223">MNAPFPPLRSRLRAVDARRAALQTSLIAALNRRLVDGLETRARLGAERDREGAPAWIRFRLGARGPAVALAPLLVDGAVARVANPAGEPDAAAAAAALARIEPLTAAVELALGGELHPVGLHGAADEPLLLRLGAGDPGGPDLHRVLLALPDDLEVAPLAPPPLAAGAGAALGLRWTASVPGPSVPLPALGRLEPGGLLVLGTGPLVAYVSLPGRRDRARARFDFQQGMMVLEQDVASQEAVAAAPGHGDPSWEEVRVATTVEIAGATLSAGDLATLGQGSVLPVETQGGTLAVRVRAGDRVVAHGELVAVGQGFGVLVTALAGEAGD</sequence>